<accession>A0ACC7MEY1</accession>
<keyword evidence="2" id="KW-1185">Reference proteome</keyword>
<dbReference type="Proteomes" id="UP001168096">
    <property type="component" value="Unassembled WGS sequence"/>
</dbReference>
<reference evidence="1" key="1">
    <citation type="submission" date="2024-11" db="EMBL/GenBank/DDBJ databases">
        <title>Description of Massilia orientalis sp. nov., isolated from rhizosphere soil of Ageratina adenophora.</title>
        <authorList>
            <person name="Wang Y."/>
        </authorList>
    </citation>
    <scope>NUCLEOTIDE SEQUENCE</scope>
    <source>
        <strain evidence="1">YIM B02787</strain>
    </source>
</reference>
<evidence type="ECO:0000313" key="1">
    <source>
        <dbReference type="EMBL" id="MFJ1470169.1"/>
    </source>
</evidence>
<sequence length="192" mass="21805">MIFDHPLLTRLPQGYVGWRGHPVARLSNLQLRPDEFTKACRELAEHCEMLEAKGFPVTERTCMFKTLFREAPADTPWLQVMMSYYDIVGDLITRRARRFIFEMPGDTAVAIGTEKGQLVTEYGYETELAVGRTNLLHQLHDQGHRSCGAWYCSYHRFTQLVSEAGLTPELVAAVLSTPVPEQPEAPHRECPA</sequence>
<proteinExistence type="predicted"/>
<name>A0ACC7MEY1_9BURK</name>
<gene>
    <name evidence="1" type="ORF">QPK29_020855</name>
</gene>
<organism evidence="1 2">
    <name type="scientific">Massilia orientalis</name>
    <dbReference type="NCBI Taxonomy" id="3050128"/>
    <lineage>
        <taxon>Bacteria</taxon>
        <taxon>Pseudomonadati</taxon>
        <taxon>Pseudomonadota</taxon>
        <taxon>Betaproteobacteria</taxon>
        <taxon>Burkholderiales</taxon>
        <taxon>Oxalobacteraceae</taxon>
        <taxon>Telluria group</taxon>
        <taxon>Massilia</taxon>
    </lineage>
</organism>
<comment type="caution">
    <text evidence="1">The sequence shown here is derived from an EMBL/GenBank/DDBJ whole genome shotgun (WGS) entry which is preliminary data.</text>
</comment>
<dbReference type="EMBL" id="JASNRB020000013">
    <property type="protein sequence ID" value="MFJ1470169.1"/>
    <property type="molecule type" value="Genomic_DNA"/>
</dbReference>
<protein>
    <submittedName>
        <fullName evidence="1">Uncharacterized protein</fullName>
    </submittedName>
</protein>
<evidence type="ECO:0000313" key="2">
    <source>
        <dbReference type="Proteomes" id="UP001168096"/>
    </source>
</evidence>